<feature type="transmembrane region" description="Helical" evidence="9">
    <location>
        <begin position="361"/>
        <end position="382"/>
    </location>
</feature>
<feature type="transmembrane region" description="Helical" evidence="9">
    <location>
        <begin position="478"/>
        <end position="500"/>
    </location>
</feature>
<dbReference type="InterPro" id="IPR004713">
    <property type="entry name" value="CaH_exchang"/>
</dbReference>
<evidence type="ECO:0000256" key="4">
    <source>
        <dbReference type="ARBA" id="ARBA00022692"/>
    </source>
</evidence>
<gene>
    <name evidence="11" type="ORF">BGZ80_011582</name>
</gene>
<keyword evidence="4 9" id="KW-0812">Transmembrane</keyword>
<dbReference type="EMBL" id="JAAAID010000095">
    <property type="protein sequence ID" value="KAG0022637.1"/>
    <property type="molecule type" value="Genomic_DNA"/>
</dbReference>
<feature type="transmembrane region" description="Helical" evidence="9">
    <location>
        <begin position="224"/>
        <end position="245"/>
    </location>
</feature>
<feature type="transmembrane region" description="Helical" evidence="9">
    <location>
        <begin position="153"/>
        <end position="169"/>
    </location>
</feature>
<comment type="caution">
    <text evidence="11">The sequence shown here is derived from an EMBL/GenBank/DDBJ whole genome shotgun (WGS) entry which is preliminary data.</text>
</comment>
<dbReference type="GO" id="GO:0012505">
    <property type="term" value="C:endomembrane system"/>
    <property type="evidence" value="ECO:0007669"/>
    <property type="project" value="UniProtKB-SubCell"/>
</dbReference>
<dbReference type="Pfam" id="PF01699">
    <property type="entry name" value="Na_Ca_ex"/>
    <property type="match status" value="1"/>
</dbReference>
<protein>
    <recommendedName>
        <fullName evidence="10">Sodium/calcium exchanger membrane region domain-containing protein</fullName>
    </recommendedName>
</protein>
<evidence type="ECO:0000256" key="1">
    <source>
        <dbReference type="ARBA" id="ARBA00004127"/>
    </source>
</evidence>
<proteinExistence type="inferred from homology"/>
<evidence type="ECO:0000256" key="9">
    <source>
        <dbReference type="SAM" id="Phobius"/>
    </source>
</evidence>
<feature type="compositionally biased region" description="Low complexity" evidence="8">
    <location>
        <begin position="28"/>
        <end position="38"/>
    </location>
</feature>
<keyword evidence="6" id="KW-0406">Ion transport</keyword>
<dbReference type="PANTHER" id="PTHR31503:SF22">
    <property type="entry name" value="VACUOLAR CALCIUM ION TRANSPORTER"/>
    <property type="match status" value="1"/>
</dbReference>
<feature type="compositionally biased region" description="Basic residues" evidence="8">
    <location>
        <begin position="40"/>
        <end position="50"/>
    </location>
</feature>
<evidence type="ECO:0000259" key="10">
    <source>
        <dbReference type="Pfam" id="PF01699"/>
    </source>
</evidence>
<reference evidence="11" key="1">
    <citation type="journal article" date="2020" name="Fungal Divers.">
        <title>Resolving the Mortierellaceae phylogeny through synthesis of multi-gene phylogenetics and phylogenomics.</title>
        <authorList>
            <person name="Vandepol N."/>
            <person name="Liber J."/>
            <person name="Desiro A."/>
            <person name="Na H."/>
            <person name="Kennedy M."/>
            <person name="Barry K."/>
            <person name="Grigoriev I.V."/>
            <person name="Miller A.N."/>
            <person name="O'Donnell K."/>
            <person name="Stajich J.E."/>
            <person name="Bonito G."/>
        </authorList>
    </citation>
    <scope>NUCLEOTIDE SEQUENCE</scope>
    <source>
        <strain evidence="11">NRRL 2769</strain>
    </source>
</reference>
<dbReference type="AlphaFoldDB" id="A0A9P6N2C8"/>
<feature type="transmembrane region" description="Helical" evidence="9">
    <location>
        <begin position="442"/>
        <end position="458"/>
    </location>
</feature>
<dbReference type="GO" id="GO:0005774">
    <property type="term" value="C:vacuolar membrane"/>
    <property type="evidence" value="ECO:0007669"/>
    <property type="project" value="UniProtKB-ARBA"/>
</dbReference>
<comment type="similarity">
    <text evidence="2">Belongs to the Ca(2+):cation antiporter (CaCA) (TC 2.A.19) family.</text>
</comment>
<evidence type="ECO:0000256" key="2">
    <source>
        <dbReference type="ARBA" id="ARBA00008170"/>
    </source>
</evidence>
<dbReference type="InterPro" id="IPR044880">
    <property type="entry name" value="NCX_ion-bd_dom_sf"/>
</dbReference>
<dbReference type="Gene3D" id="1.20.1420.30">
    <property type="entry name" value="NCX, central ion-binding region"/>
    <property type="match status" value="1"/>
</dbReference>
<dbReference type="GO" id="GO:0015369">
    <property type="term" value="F:calcium:proton antiporter activity"/>
    <property type="evidence" value="ECO:0007669"/>
    <property type="project" value="TreeGrafter"/>
</dbReference>
<feature type="domain" description="Sodium/calcium exchanger membrane region" evidence="10">
    <location>
        <begin position="416"/>
        <end position="556"/>
    </location>
</feature>
<dbReference type="OrthoDB" id="1699231at2759"/>
<feature type="region of interest" description="Disordered" evidence="8">
    <location>
        <begin position="1"/>
        <end position="122"/>
    </location>
</feature>
<dbReference type="Proteomes" id="UP000703661">
    <property type="component" value="Unassembled WGS sequence"/>
</dbReference>
<comment type="subcellular location">
    <subcellularLocation>
        <location evidence="1">Endomembrane system</location>
        <topology evidence="1">Multi-pass membrane protein</topology>
    </subcellularLocation>
</comment>
<keyword evidence="3" id="KW-0813">Transport</keyword>
<name>A0A9P6N2C8_9FUNG</name>
<dbReference type="PANTHER" id="PTHR31503">
    <property type="entry name" value="VACUOLAR CALCIUM ION TRANSPORTER"/>
    <property type="match status" value="1"/>
</dbReference>
<feature type="transmembrane region" description="Helical" evidence="9">
    <location>
        <begin position="512"/>
        <end position="532"/>
    </location>
</feature>
<dbReference type="InterPro" id="IPR004837">
    <property type="entry name" value="NaCa_Exmemb"/>
</dbReference>
<evidence type="ECO:0000256" key="8">
    <source>
        <dbReference type="SAM" id="MobiDB-lite"/>
    </source>
</evidence>
<evidence type="ECO:0000313" key="12">
    <source>
        <dbReference type="Proteomes" id="UP000703661"/>
    </source>
</evidence>
<feature type="transmembrane region" description="Helical" evidence="9">
    <location>
        <begin position="538"/>
        <end position="557"/>
    </location>
</feature>
<accession>A0A9P6N2C8</accession>
<evidence type="ECO:0000313" key="11">
    <source>
        <dbReference type="EMBL" id="KAG0022637.1"/>
    </source>
</evidence>
<keyword evidence="5 9" id="KW-1133">Transmembrane helix</keyword>
<feature type="compositionally biased region" description="Acidic residues" evidence="8">
    <location>
        <begin position="90"/>
        <end position="115"/>
    </location>
</feature>
<evidence type="ECO:0000256" key="5">
    <source>
        <dbReference type="ARBA" id="ARBA00022989"/>
    </source>
</evidence>
<dbReference type="GO" id="GO:0006874">
    <property type="term" value="P:intracellular calcium ion homeostasis"/>
    <property type="evidence" value="ECO:0007669"/>
    <property type="project" value="TreeGrafter"/>
</dbReference>
<feature type="compositionally biased region" description="Basic and acidic residues" evidence="8">
    <location>
        <begin position="74"/>
        <end position="89"/>
    </location>
</feature>
<keyword evidence="12" id="KW-1185">Reference proteome</keyword>
<evidence type="ECO:0000256" key="3">
    <source>
        <dbReference type="ARBA" id="ARBA00022448"/>
    </source>
</evidence>
<sequence>MSQQPSGDNDAVAVQIESLPHSPTQLSPTATPTTTTATKKSGRKHKHKSTVRITDPKDDQTKESTTASGFPNEKAGDKEEITEESKEGEGSEEEEEDGEEDNGLGEVIKEEEDPEEKAKKKDTWTDWAHMHRPDRHLFPYRSVRENWHAVKTFLRRFFLILLIIPAWIIPNVLESQAKAAAAASESEGNTTEASHVALRYSGMKYVMLSESSEEEGPELTKGQYWAIFLLNLLVMVHLSKAAGAALEELVPRFGSRVIGVIDAMTSSSVELAVAAFALKNGLVDVVQAAMLGAILNNLLLETTGTSVNILMLTCIAYIIPITLDGTLESLYQNQEPATTDQILLHQQHVEVREKVDKDILVLSKCMAFILLFIYCACLAYQYHHRQFMITPETKHEGKHTVEKRYTHFWFAAFAYAITMAAEIYSAKLLVHAVEELGKLHHLNDSFVGFVLLPIVLIADLQEEVVSFKESYEDRLDKAVALMVGSCMQIALLVTPILVILGWIMNVPMTFKFSLLEVVILVSTVLMINYLLADHETNWLEGVILIALFLMCAIAFFYDDSHAELESEGTSISGETDHLLVRRVFL</sequence>
<feature type="transmembrane region" description="Helical" evidence="9">
    <location>
        <begin position="408"/>
        <end position="430"/>
    </location>
</feature>
<keyword evidence="7 9" id="KW-0472">Membrane</keyword>
<feature type="transmembrane region" description="Helical" evidence="9">
    <location>
        <begin position="298"/>
        <end position="319"/>
    </location>
</feature>
<evidence type="ECO:0000256" key="6">
    <source>
        <dbReference type="ARBA" id="ARBA00023065"/>
    </source>
</evidence>
<evidence type="ECO:0000256" key="7">
    <source>
        <dbReference type="ARBA" id="ARBA00023136"/>
    </source>
</evidence>
<organism evidence="11 12">
    <name type="scientific">Entomortierella chlamydospora</name>
    <dbReference type="NCBI Taxonomy" id="101097"/>
    <lineage>
        <taxon>Eukaryota</taxon>
        <taxon>Fungi</taxon>
        <taxon>Fungi incertae sedis</taxon>
        <taxon>Mucoromycota</taxon>
        <taxon>Mortierellomycotina</taxon>
        <taxon>Mortierellomycetes</taxon>
        <taxon>Mortierellales</taxon>
        <taxon>Mortierellaceae</taxon>
        <taxon>Entomortierella</taxon>
    </lineage>
</organism>